<keyword evidence="1" id="KW-0378">Hydrolase</keyword>
<dbReference type="SFLD" id="SFLDS00003">
    <property type="entry name" value="Haloacid_Dehalogenase"/>
    <property type="match status" value="1"/>
</dbReference>
<name>A0A212LI98_9HYPH</name>
<gene>
    <name evidence="1" type="ORF">KL86PLE_41080</name>
</gene>
<dbReference type="AlphaFoldDB" id="A0A212LI98"/>
<dbReference type="RefSeq" id="WP_288197202.1">
    <property type="nucleotide sequence ID" value="NZ_LT608334.1"/>
</dbReference>
<proteinExistence type="predicted"/>
<dbReference type="Pfam" id="PF00702">
    <property type="entry name" value="Hydrolase"/>
    <property type="match status" value="1"/>
</dbReference>
<accession>A0A212LI98</accession>
<protein>
    <submittedName>
        <fullName evidence="1">Haloacid dehalogenase-like hydrolase:HAD-superfamily hydrolase, subfamily IA, variant 3,putative</fullName>
    </submittedName>
</protein>
<dbReference type="SFLD" id="SFLDG01132">
    <property type="entry name" value="C1.5.3:_5'-Nucleotidase_Like"/>
    <property type="match status" value="1"/>
</dbReference>
<dbReference type="Gene3D" id="3.40.50.1000">
    <property type="entry name" value="HAD superfamily/HAD-like"/>
    <property type="match status" value="1"/>
</dbReference>
<dbReference type="SFLD" id="SFLDG01129">
    <property type="entry name" value="C1.5:_HAD__Beta-PGM__Phosphata"/>
    <property type="match status" value="1"/>
</dbReference>
<dbReference type="NCBIfam" id="TIGR01509">
    <property type="entry name" value="HAD-SF-IA-v3"/>
    <property type="match status" value="1"/>
</dbReference>
<dbReference type="SUPFAM" id="SSF56784">
    <property type="entry name" value="HAD-like"/>
    <property type="match status" value="1"/>
</dbReference>
<dbReference type="InterPro" id="IPR023214">
    <property type="entry name" value="HAD_sf"/>
</dbReference>
<dbReference type="InterPro" id="IPR010237">
    <property type="entry name" value="Pyr-5-nucltdase"/>
</dbReference>
<evidence type="ECO:0000313" key="1">
    <source>
        <dbReference type="EMBL" id="SCM77275.1"/>
    </source>
</evidence>
<organism evidence="1">
    <name type="scientific">uncultured Pleomorphomonas sp</name>
    <dbReference type="NCBI Taxonomy" id="442121"/>
    <lineage>
        <taxon>Bacteria</taxon>
        <taxon>Pseudomonadati</taxon>
        <taxon>Pseudomonadota</taxon>
        <taxon>Alphaproteobacteria</taxon>
        <taxon>Hyphomicrobiales</taxon>
        <taxon>Pleomorphomonadaceae</taxon>
        <taxon>Pleomorphomonas</taxon>
        <taxon>environmental samples</taxon>
    </lineage>
</organism>
<sequence>MPQEQPPAGDDLSVFAGVRDWIFDLDDTLYPPESGVFTAVMSRIRAYTARVIGVSAEEAAALQRHYAARYGTTLRGLMEEHGVDPGDFLAEVHAVDRSGLVPHPALAAVLARLPGRKFILTSGTHAHAGETLSRLGIDDRFDGVFDIVDAGYLPKPAEATYAAFLARFSIEPAAAAMFEDAPRNLVVPRALGMSTVLVTGGTRPRPDEAAADFVTADLPAFLTHIADALSG</sequence>
<dbReference type="NCBIfam" id="TIGR01993">
    <property type="entry name" value="Pyr-5-nucltdase"/>
    <property type="match status" value="1"/>
</dbReference>
<dbReference type="GO" id="GO:0016787">
    <property type="term" value="F:hydrolase activity"/>
    <property type="evidence" value="ECO:0007669"/>
    <property type="project" value="UniProtKB-KW"/>
</dbReference>
<dbReference type="InterPro" id="IPR036412">
    <property type="entry name" value="HAD-like_sf"/>
</dbReference>
<dbReference type="EMBL" id="FMJD01000008">
    <property type="protein sequence ID" value="SCM77275.1"/>
    <property type="molecule type" value="Genomic_DNA"/>
</dbReference>
<dbReference type="PANTHER" id="PTHR12725">
    <property type="entry name" value="HALOACID DEHALOGENASE-LIKE HYDROLASE"/>
    <property type="match status" value="1"/>
</dbReference>
<reference evidence="1" key="1">
    <citation type="submission" date="2016-08" db="EMBL/GenBank/DDBJ databases">
        <authorList>
            <person name="Seilhamer J.J."/>
        </authorList>
    </citation>
    <scope>NUCLEOTIDE SEQUENCE</scope>
    <source>
        <strain evidence="1">86</strain>
    </source>
</reference>
<dbReference type="InterPro" id="IPR006439">
    <property type="entry name" value="HAD-SF_hydro_IA"/>
</dbReference>
<dbReference type="Gene3D" id="1.10.150.450">
    <property type="match status" value="1"/>
</dbReference>
<dbReference type="PANTHER" id="PTHR12725:SF117">
    <property type="entry name" value="HALOACID DEHALOGENASE-LIKE HYDROLASE"/>
    <property type="match status" value="1"/>
</dbReference>